<name>A0A0M0FB06_CELCE</name>
<organism evidence="2 3">
    <name type="scientific">Cellulosimicrobium cellulans F16</name>
    <dbReference type="NCBI Taxonomy" id="1350482"/>
    <lineage>
        <taxon>Bacteria</taxon>
        <taxon>Bacillati</taxon>
        <taxon>Actinomycetota</taxon>
        <taxon>Actinomycetes</taxon>
        <taxon>Micrococcales</taxon>
        <taxon>Promicromonosporaceae</taxon>
        <taxon>Cellulosimicrobium</taxon>
    </lineage>
</organism>
<evidence type="ECO:0000313" key="3">
    <source>
        <dbReference type="Proteomes" id="UP000037387"/>
    </source>
</evidence>
<dbReference type="RefSeq" id="WP_053369198.1">
    <property type="nucleotide sequence ID" value="NZ_KQ435288.1"/>
</dbReference>
<keyword evidence="1" id="KW-1133">Transmembrane helix</keyword>
<protein>
    <submittedName>
        <fullName evidence="2">Uncharacterized protein</fullName>
    </submittedName>
</protein>
<gene>
    <name evidence="2" type="ORF">M768_01070</name>
</gene>
<dbReference type="Proteomes" id="UP000037387">
    <property type="component" value="Unassembled WGS sequence"/>
</dbReference>
<sequence>MNSENRMPDLDPVFADALRGALVAQASVAAPRRPARRRWWAGVGALGALAVAGGTAYAVTALVEPGGTVVTRLAGPVEVTRAGTSTVELGPRPDGATHVELSLVCLDAGRFVLEDGANMTCSTEDAQDQARRLAAGEGAGMGWSVVAVPGDESVRVEAEPGARWHLVATYVDETVTAWATNANGDTYGVANDTGWPDLVSVYATNGRVGYAYALDLEDAQGGSPTSPEEAAAWQEEREGKAISVPVYESDGETVIGELVVGE</sequence>
<comment type="caution">
    <text evidence="2">The sequence shown here is derived from an EMBL/GenBank/DDBJ whole genome shotgun (WGS) entry which is preliminary data.</text>
</comment>
<keyword evidence="1" id="KW-0472">Membrane</keyword>
<dbReference type="EMBL" id="ATNL01000006">
    <property type="protein sequence ID" value="KON74547.1"/>
    <property type="molecule type" value="Genomic_DNA"/>
</dbReference>
<proteinExistence type="predicted"/>
<keyword evidence="1" id="KW-0812">Transmembrane</keyword>
<feature type="transmembrane region" description="Helical" evidence="1">
    <location>
        <begin position="39"/>
        <end position="63"/>
    </location>
</feature>
<accession>A0A0M0FB06</accession>
<evidence type="ECO:0000313" key="2">
    <source>
        <dbReference type="EMBL" id="KON74547.1"/>
    </source>
</evidence>
<keyword evidence="3" id="KW-1185">Reference proteome</keyword>
<dbReference type="AlphaFoldDB" id="A0A0M0FB06"/>
<reference evidence="2 3" key="1">
    <citation type="journal article" date="2015" name="Sci. Rep.">
        <title>Functional and structural properties of a novel cellulosome-like multienzyme complex: efficient glycoside hydrolysis of water-insoluble 7-xylosyl-10-deacetylpaclitaxel.</title>
        <authorList>
            <person name="Dou T.Y."/>
            <person name="Luan H.W."/>
            <person name="Ge G.B."/>
            <person name="Dong M.M."/>
            <person name="Zou H.F."/>
            <person name="He Y.Q."/>
            <person name="Cui P."/>
            <person name="Wang J.Y."/>
            <person name="Hao D.C."/>
            <person name="Yang S.L."/>
            <person name="Yang L."/>
        </authorList>
    </citation>
    <scope>NUCLEOTIDE SEQUENCE [LARGE SCALE GENOMIC DNA]</scope>
    <source>
        <strain evidence="2 3">F16</strain>
    </source>
</reference>
<evidence type="ECO:0000256" key="1">
    <source>
        <dbReference type="SAM" id="Phobius"/>
    </source>
</evidence>